<dbReference type="InterPro" id="IPR011992">
    <property type="entry name" value="EF-hand-dom_pair"/>
</dbReference>
<accession>A0AAD3D7R3</accession>
<evidence type="ECO:0000313" key="5">
    <source>
        <dbReference type="Proteomes" id="UP001054902"/>
    </source>
</evidence>
<reference evidence="4 5" key="1">
    <citation type="journal article" date="2021" name="Sci. Rep.">
        <title>The genome of the diatom Chaetoceros tenuissimus carries an ancient integrated fragment of an extant virus.</title>
        <authorList>
            <person name="Hongo Y."/>
            <person name="Kimura K."/>
            <person name="Takaki Y."/>
            <person name="Yoshida Y."/>
            <person name="Baba S."/>
            <person name="Kobayashi G."/>
            <person name="Nagasaki K."/>
            <person name="Hano T."/>
            <person name="Tomaru Y."/>
        </authorList>
    </citation>
    <scope>NUCLEOTIDE SEQUENCE [LARGE SCALE GENOMIC DNA]</scope>
    <source>
        <strain evidence="4 5">NIES-3715</strain>
    </source>
</reference>
<evidence type="ECO:0000256" key="2">
    <source>
        <dbReference type="SAM" id="SignalP"/>
    </source>
</evidence>
<sequence length="496" mass="56196">MKFFITTLIFASIIDANNAFTNLQNRIQIQRISNHVSEIAPLALPNTSLYARSGRFRPHVSPKDVLRNIRRKQRTAYISSQHKRYRKDHLQQQLISRGGSTLDDPKKGSKSNVRMYIWCLLVTLVWISSGTIFYSVYNEWPLAQSFFYAVDAGMSIGFCTDVFETKVGSRAFTIVFILLGASCVGGALALFVKDILEGIVDLRHDKFEQLLAAHAAMRYQNKQGKLTYDDFRRLIEEWSNSKLSDEAFGKICSRFDRSGKGLIRSKLFVQKCQEMDLLLNTDGPLYSANIFVRKYAQLKEILRELFDAKIYRIFTVFVLWLGTGVCWGHFRQGWDWITATHFAVSALATGGLTGPDVNAIGILPTEPALFCGIFCLFGIPLFALTLGHSARILVEGYIAAVEEKAVIQCINEPIDITEFEYAKHLCSVDNEIHLSDFLVLQLLRQGKIDIRTVELIKQQFDLLDEDKSGKISFQEAMSRTCIPRFPSTLTDSMDSV</sequence>
<organism evidence="4 5">
    <name type="scientific">Chaetoceros tenuissimus</name>
    <dbReference type="NCBI Taxonomy" id="426638"/>
    <lineage>
        <taxon>Eukaryota</taxon>
        <taxon>Sar</taxon>
        <taxon>Stramenopiles</taxon>
        <taxon>Ochrophyta</taxon>
        <taxon>Bacillariophyta</taxon>
        <taxon>Coscinodiscophyceae</taxon>
        <taxon>Chaetocerotophycidae</taxon>
        <taxon>Chaetocerotales</taxon>
        <taxon>Chaetocerotaceae</taxon>
        <taxon>Chaetoceros</taxon>
    </lineage>
</organism>
<dbReference type="Pfam" id="PF07885">
    <property type="entry name" value="Ion_trans_2"/>
    <property type="match status" value="1"/>
</dbReference>
<feature type="transmembrane region" description="Helical" evidence="1">
    <location>
        <begin position="310"/>
        <end position="330"/>
    </location>
</feature>
<evidence type="ECO:0000256" key="1">
    <source>
        <dbReference type="SAM" id="Phobius"/>
    </source>
</evidence>
<proteinExistence type="predicted"/>
<dbReference type="InterPro" id="IPR013099">
    <property type="entry name" value="K_chnl_dom"/>
</dbReference>
<dbReference type="PROSITE" id="PS50222">
    <property type="entry name" value="EF_HAND_2"/>
    <property type="match status" value="1"/>
</dbReference>
<dbReference type="EMBL" id="BLLK01000058">
    <property type="protein sequence ID" value="GFH57554.1"/>
    <property type="molecule type" value="Genomic_DNA"/>
</dbReference>
<dbReference type="Gene3D" id="1.10.287.70">
    <property type="match status" value="2"/>
</dbReference>
<keyword evidence="5" id="KW-1185">Reference proteome</keyword>
<evidence type="ECO:0000259" key="3">
    <source>
        <dbReference type="PROSITE" id="PS50222"/>
    </source>
</evidence>
<feature type="domain" description="EF-hand" evidence="3">
    <location>
        <begin position="451"/>
        <end position="483"/>
    </location>
</feature>
<dbReference type="SUPFAM" id="SSF81324">
    <property type="entry name" value="Voltage-gated potassium channels"/>
    <property type="match status" value="2"/>
</dbReference>
<dbReference type="AlphaFoldDB" id="A0AAD3D7R3"/>
<dbReference type="Proteomes" id="UP001054902">
    <property type="component" value="Unassembled WGS sequence"/>
</dbReference>
<feature type="transmembrane region" description="Helical" evidence="1">
    <location>
        <begin position="171"/>
        <end position="192"/>
    </location>
</feature>
<dbReference type="GO" id="GO:0005509">
    <property type="term" value="F:calcium ion binding"/>
    <property type="evidence" value="ECO:0007669"/>
    <property type="project" value="InterPro"/>
</dbReference>
<keyword evidence="1" id="KW-1133">Transmembrane helix</keyword>
<feature type="transmembrane region" description="Helical" evidence="1">
    <location>
        <begin position="115"/>
        <end position="137"/>
    </location>
</feature>
<comment type="caution">
    <text evidence="4">The sequence shown here is derived from an EMBL/GenBank/DDBJ whole genome shotgun (WGS) entry which is preliminary data.</text>
</comment>
<feature type="chain" id="PRO_5041946899" description="EF-hand domain-containing protein" evidence="2">
    <location>
        <begin position="20"/>
        <end position="496"/>
    </location>
</feature>
<dbReference type="SUPFAM" id="SSF47473">
    <property type="entry name" value="EF-hand"/>
    <property type="match status" value="2"/>
</dbReference>
<gene>
    <name evidence="4" type="ORF">CTEN210_14030</name>
</gene>
<keyword evidence="2" id="KW-0732">Signal</keyword>
<name>A0AAD3D7R3_9STRA</name>
<protein>
    <recommendedName>
        <fullName evidence="3">EF-hand domain-containing protein</fullName>
    </recommendedName>
</protein>
<keyword evidence="1" id="KW-0472">Membrane</keyword>
<keyword evidence="1" id="KW-0812">Transmembrane</keyword>
<evidence type="ECO:0000313" key="4">
    <source>
        <dbReference type="EMBL" id="GFH57554.1"/>
    </source>
</evidence>
<feature type="signal peptide" evidence="2">
    <location>
        <begin position="1"/>
        <end position="19"/>
    </location>
</feature>
<dbReference type="InterPro" id="IPR002048">
    <property type="entry name" value="EF_hand_dom"/>
</dbReference>
<feature type="transmembrane region" description="Helical" evidence="1">
    <location>
        <begin position="367"/>
        <end position="386"/>
    </location>
</feature>